<accession>A0A814EKH3</accession>
<dbReference type="AlphaFoldDB" id="A0A814EKH3"/>
<feature type="compositionally biased region" description="Acidic residues" evidence="1">
    <location>
        <begin position="28"/>
        <end position="46"/>
    </location>
</feature>
<sequence>MRRIAAIVVIFKNKKEKIGVAQLNITQEENESDDSNGEETDDEFYSDDQKNVENNEVNVIPSTSNELV</sequence>
<name>A0A814EKH3_9BILA</name>
<comment type="caution">
    <text evidence="2">The sequence shown here is derived from an EMBL/GenBank/DDBJ whole genome shotgun (WGS) entry which is preliminary data.</text>
</comment>
<gene>
    <name evidence="2" type="ORF">OXX778_LOCUS14741</name>
</gene>
<protein>
    <submittedName>
        <fullName evidence="2">Uncharacterized protein</fullName>
    </submittedName>
</protein>
<evidence type="ECO:0000313" key="3">
    <source>
        <dbReference type="Proteomes" id="UP000663879"/>
    </source>
</evidence>
<evidence type="ECO:0000313" key="2">
    <source>
        <dbReference type="EMBL" id="CAF0967502.1"/>
    </source>
</evidence>
<evidence type="ECO:0000256" key="1">
    <source>
        <dbReference type="SAM" id="MobiDB-lite"/>
    </source>
</evidence>
<reference evidence="2" key="1">
    <citation type="submission" date="2021-02" db="EMBL/GenBank/DDBJ databases">
        <authorList>
            <person name="Nowell W R."/>
        </authorList>
    </citation>
    <scope>NUCLEOTIDE SEQUENCE</scope>
    <source>
        <strain evidence="2">Ploen Becks lab</strain>
    </source>
</reference>
<feature type="compositionally biased region" description="Polar residues" evidence="1">
    <location>
        <begin position="54"/>
        <end position="68"/>
    </location>
</feature>
<feature type="region of interest" description="Disordered" evidence="1">
    <location>
        <begin position="25"/>
        <end position="68"/>
    </location>
</feature>
<keyword evidence="3" id="KW-1185">Reference proteome</keyword>
<proteinExistence type="predicted"/>
<dbReference type="EMBL" id="CAJNOC010003095">
    <property type="protein sequence ID" value="CAF0967502.1"/>
    <property type="molecule type" value="Genomic_DNA"/>
</dbReference>
<dbReference type="Proteomes" id="UP000663879">
    <property type="component" value="Unassembled WGS sequence"/>
</dbReference>
<organism evidence="2 3">
    <name type="scientific">Brachionus calyciflorus</name>
    <dbReference type="NCBI Taxonomy" id="104777"/>
    <lineage>
        <taxon>Eukaryota</taxon>
        <taxon>Metazoa</taxon>
        <taxon>Spiralia</taxon>
        <taxon>Gnathifera</taxon>
        <taxon>Rotifera</taxon>
        <taxon>Eurotatoria</taxon>
        <taxon>Monogononta</taxon>
        <taxon>Pseudotrocha</taxon>
        <taxon>Ploima</taxon>
        <taxon>Brachionidae</taxon>
        <taxon>Brachionus</taxon>
    </lineage>
</organism>